<accession>A0A430HHF9</accession>
<name>A0A430HHF9_9BURK</name>
<dbReference type="PROSITE" id="PS50887">
    <property type="entry name" value="GGDEF"/>
    <property type="match status" value="1"/>
</dbReference>
<dbReference type="SUPFAM" id="SSF55073">
    <property type="entry name" value="Nucleotide cyclase"/>
    <property type="match status" value="1"/>
</dbReference>
<dbReference type="InterPro" id="IPR003018">
    <property type="entry name" value="GAF"/>
</dbReference>
<dbReference type="InterPro" id="IPR050469">
    <property type="entry name" value="Diguanylate_Cyclase"/>
</dbReference>
<dbReference type="Pfam" id="PF00990">
    <property type="entry name" value="GGDEF"/>
    <property type="match status" value="1"/>
</dbReference>
<dbReference type="PANTHER" id="PTHR45138:SF9">
    <property type="entry name" value="DIGUANYLATE CYCLASE DGCM-RELATED"/>
    <property type="match status" value="1"/>
</dbReference>
<comment type="catalytic activity">
    <reaction evidence="2">
        <text>2 GTP = 3',3'-c-di-GMP + 2 diphosphate</text>
        <dbReference type="Rhea" id="RHEA:24898"/>
        <dbReference type="ChEBI" id="CHEBI:33019"/>
        <dbReference type="ChEBI" id="CHEBI:37565"/>
        <dbReference type="ChEBI" id="CHEBI:58805"/>
        <dbReference type="EC" id="2.7.7.65"/>
    </reaction>
</comment>
<dbReference type="InterPro" id="IPR029787">
    <property type="entry name" value="Nucleotide_cyclase"/>
</dbReference>
<dbReference type="EC" id="2.7.7.65" evidence="1"/>
<dbReference type="SMART" id="SM00267">
    <property type="entry name" value="GGDEF"/>
    <property type="match status" value="1"/>
</dbReference>
<dbReference type="SMART" id="SM00065">
    <property type="entry name" value="GAF"/>
    <property type="match status" value="1"/>
</dbReference>
<dbReference type="InterPro" id="IPR011990">
    <property type="entry name" value="TPR-like_helical_dom_sf"/>
</dbReference>
<dbReference type="NCBIfam" id="TIGR00254">
    <property type="entry name" value="GGDEF"/>
    <property type="match status" value="1"/>
</dbReference>
<dbReference type="Gene3D" id="3.30.450.40">
    <property type="match status" value="1"/>
</dbReference>
<evidence type="ECO:0000259" key="4">
    <source>
        <dbReference type="PROSITE" id="PS50887"/>
    </source>
</evidence>
<dbReference type="AlphaFoldDB" id="A0A430HHF9"/>
<dbReference type="Gene3D" id="1.25.40.10">
    <property type="entry name" value="Tetratricopeptide repeat domain"/>
    <property type="match status" value="1"/>
</dbReference>
<dbReference type="InterPro" id="IPR043128">
    <property type="entry name" value="Rev_trsase/Diguanyl_cyclase"/>
</dbReference>
<dbReference type="RefSeq" id="WP_126076198.1">
    <property type="nucleotide sequence ID" value="NZ_CP051166.1"/>
</dbReference>
<evidence type="ECO:0000313" key="6">
    <source>
        <dbReference type="Proteomes" id="UP000278085"/>
    </source>
</evidence>
<evidence type="ECO:0000256" key="2">
    <source>
        <dbReference type="ARBA" id="ARBA00034247"/>
    </source>
</evidence>
<keyword evidence="3" id="KW-0175">Coiled coil</keyword>
<dbReference type="PANTHER" id="PTHR45138">
    <property type="entry name" value="REGULATORY COMPONENTS OF SENSORY TRANSDUCTION SYSTEM"/>
    <property type="match status" value="1"/>
</dbReference>
<protein>
    <recommendedName>
        <fullName evidence="1">diguanylate cyclase</fullName>
        <ecNumber evidence="1">2.7.7.65</ecNumber>
    </recommendedName>
</protein>
<dbReference type="GO" id="GO:0052621">
    <property type="term" value="F:diguanylate cyclase activity"/>
    <property type="evidence" value="ECO:0007669"/>
    <property type="project" value="UniProtKB-EC"/>
</dbReference>
<reference evidence="5 6" key="1">
    <citation type="submission" date="2018-12" db="EMBL/GenBank/DDBJ databases">
        <authorList>
            <person name="Yang E."/>
        </authorList>
    </citation>
    <scope>NUCLEOTIDE SEQUENCE [LARGE SCALE GENOMIC DNA]</scope>
    <source>
        <strain evidence="5 6">SOD</strain>
    </source>
</reference>
<feature type="coiled-coil region" evidence="3">
    <location>
        <begin position="681"/>
        <end position="708"/>
    </location>
</feature>
<proteinExistence type="predicted"/>
<evidence type="ECO:0000313" key="5">
    <source>
        <dbReference type="EMBL" id="RSZ56951.1"/>
    </source>
</evidence>
<dbReference type="EMBL" id="RXLQ01000012">
    <property type="protein sequence ID" value="RSZ56951.1"/>
    <property type="molecule type" value="Genomic_DNA"/>
</dbReference>
<dbReference type="InterPro" id="IPR000160">
    <property type="entry name" value="GGDEF_dom"/>
</dbReference>
<dbReference type="Pfam" id="PF13185">
    <property type="entry name" value="GAF_2"/>
    <property type="match status" value="1"/>
</dbReference>
<sequence>MFAVEQELAQLEEELSSQYGVARLKPMLALAWHLRQRDPARARVLSSDAAPLLMLLPEPERRLELARCSLIDGEAAWLDGRLDAARALADEAWAEFHRQDDSIGSADARWLRAWIEVDRGNAAASDAELAGAAHDVWRAGDRLRADVIDAAAALFAVFRNLHSANERWGKRFDPAEKGLHPAAAGWINDYLGTAAFQSSDFGRAIGLLMNTFEAALATGQVRRAINVATNIGNAFTSLNAHHAALEWMQRGLDLARPTGWPMSIGLALMQTAETLRQLGQREAALELLHEALATLAPMSGSRAYAIALEYEGDLALDGGDYPAALASFARLEARGEALHQADFQSGARRGQAHALSHMNRPHDALDKAGAALALAREHGDAYNQIAALKVLAEIHARHRLPGPAASEVLAPSPALHYLQQAMAVAATIDGYTVPGDLYDAVAREYASVGDYPQAYEIALRAGAARDKTHSQEATNRAVAMQVQYQTERAKTEGEHHRQLAAAEAKRAEVLQQTSATLEHLSAIGQEITTHLDAAAVFRALDRHVHGLLDATHFSIFLIDPDGSSLTCAFGVEAGKALPATRYSLTDELANSARCVRERREILLDLNADDDMPNLIPGTLPTLSLLFAPLLIGERVLGVMTVQSLQARAYRERERLIFRTLCAYGAIALDNAGAYLQVAATLKALSATQAQLVEKNLELERAYKALEDVSLTDQLTGLRNRRFFLQHVDADVVMSLRGYDDPLRNGVVERENAPGKDLVFFMVDLDHFKQVNDLHGHAAGDAVLVQMQERLREVFRESDYLIRWGGEEFLVLARATHRDDAKVVAERIREAVANRDFVLPDGTALRKTCSIGFACFPFLPEEPRLLSWSEVVELADQGLYLVKRSGRNAWAGIYSTSETRHDNLFPRLIHQLEQALNDGQARLVTNIDEVQVGAGAKTRRLVLSSDKVTPR</sequence>
<dbReference type="SUPFAM" id="SSF48452">
    <property type="entry name" value="TPR-like"/>
    <property type="match status" value="2"/>
</dbReference>
<organism evidence="5 6">
    <name type="scientific">Massilia atriviolacea</name>
    <dbReference type="NCBI Taxonomy" id="2495579"/>
    <lineage>
        <taxon>Bacteria</taxon>
        <taxon>Pseudomonadati</taxon>
        <taxon>Pseudomonadota</taxon>
        <taxon>Betaproteobacteria</taxon>
        <taxon>Burkholderiales</taxon>
        <taxon>Oxalobacteraceae</taxon>
        <taxon>Telluria group</taxon>
        <taxon>Massilia</taxon>
    </lineage>
</organism>
<dbReference type="Proteomes" id="UP000278085">
    <property type="component" value="Unassembled WGS sequence"/>
</dbReference>
<dbReference type="Gene3D" id="3.30.70.270">
    <property type="match status" value="1"/>
</dbReference>
<evidence type="ECO:0000256" key="3">
    <source>
        <dbReference type="SAM" id="Coils"/>
    </source>
</evidence>
<keyword evidence="6" id="KW-1185">Reference proteome</keyword>
<comment type="caution">
    <text evidence="5">The sequence shown here is derived from an EMBL/GenBank/DDBJ whole genome shotgun (WGS) entry which is preliminary data.</text>
</comment>
<evidence type="ECO:0000256" key="1">
    <source>
        <dbReference type="ARBA" id="ARBA00012528"/>
    </source>
</evidence>
<dbReference type="CDD" id="cd01949">
    <property type="entry name" value="GGDEF"/>
    <property type="match status" value="1"/>
</dbReference>
<dbReference type="InterPro" id="IPR029016">
    <property type="entry name" value="GAF-like_dom_sf"/>
</dbReference>
<feature type="domain" description="GGDEF" evidence="4">
    <location>
        <begin position="755"/>
        <end position="894"/>
    </location>
</feature>
<dbReference type="OrthoDB" id="8728894at2"/>
<gene>
    <name evidence="5" type="ORF">EJB06_21710</name>
</gene>
<dbReference type="SUPFAM" id="SSF55781">
    <property type="entry name" value="GAF domain-like"/>
    <property type="match status" value="1"/>
</dbReference>